<feature type="domain" description="3-dehydroquinate synthase C-terminal" evidence="4">
    <location>
        <begin position="331"/>
        <end position="512"/>
    </location>
</feature>
<accession>A0A8S0U8C6</accession>
<organism evidence="5 6">
    <name type="scientific">Olea europaea subsp. europaea</name>
    <dbReference type="NCBI Taxonomy" id="158383"/>
    <lineage>
        <taxon>Eukaryota</taxon>
        <taxon>Viridiplantae</taxon>
        <taxon>Streptophyta</taxon>
        <taxon>Embryophyta</taxon>
        <taxon>Tracheophyta</taxon>
        <taxon>Spermatophyta</taxon>
        <taxon>Magnoliopsida</taxon>
        <taxon>eudicotyledons</taxon>
        <taxon>Gunneridae</taxon>
        <taxon>Pentapetalae</taxon>
        <taxon>asterids</taxon>
        <taxon>lamiids</taxon>
        <taxon>Lamiales</taxon>
        <taxon>Oleaceae</taxon>
        <taxon>Oleeae</taxon>
        <taxon>Olea</taxon>
    </lineage>
</organism>
<dbReference type="PANTHER" id="PTHR33563:SF1">
    <property type="entry name" value="3-DEHYDROQUINATE SYNTHASE"/>
    <property type="match status" value="1"/>
</dbReference>
<dbReference type="GO" id="GO:0008652">
    <property type="term" value="P:amino acid biosynthetic process"/>
    <property type="evidence" value="ECO:0007669"/>
    <property type="project" value="UniProtKB-KW"/>
</dbReference>
<dbReference type="Gramene" id="OE9A048610T9">
    <property type="protein sequence ID" value="OE9A048610C9"/>
    <property type="gene ID" value="OE9A048610"/>
</dbReference>
<dbReference type="GO" id="GO:0003856">
    <property type="term" value="F:3-dehydroquinate synthase activity"/>
    <property type="evidence" value="ECO:0007669"/>
    <property type="project" value="InterPro"/>
</dbReference>
<keyword evidence="6" id="KW-1185">Reference proteome</keyword>
<dbReference type="PANTHER" id="PTHR33563">
    <property type="match status" value="1"/>
</dbReference>
<evidence type="ECO:0000256" key="1">
    <source>
        <dbReference type="ARBA" id="ARBA00022605"/>
    </source>
</evidence>
<evidence type="ECO:0000259" key="4">
    <source>
        <dbReference type="Pfam" id="PF26558"/>
    </source>
</evidence>
<dbReference type="InterPro" id="IPR056179">
    <property type="entry name" value="DHQS_C"/>
</dbReference>
<dbReference type="InterPro" id="IPR030960">
    <property type="entry name" value="DHQS/DOIS_N"/>
</dbReference>
<feature type="domain" description="3-dehydroquinate synthase N-terminal" evidence="3">
    <location>
        <begin position="201"/>
        <end position="315"/>
    </location>
</feature>
<proteinExistence type="predicted"/>
<name>A0A8S0U8C6_OLEEU</name>
<dbReference type="OrthoDB" id="3275at2759"/>
<dbReference type="Pfam" id="PF01959">
    <property type="entry name" value="DHQS"/>
    <property type="match status" value="2"/>
</dbReference>
<dbReference type="Proteomes" id="UP000594638">
    <property type="component" value="Unassembled WGS sequence"/>
</dbReference>
<evidence type="ECO:0000313" key="5">
    <source>
        <dbReference type="EMBL" id="CAA3013846.1"/>
    </source>
</evidence>
<keyword evidence="1" id="KW-0028">Amino-acid biosynthesis</keyword>
<dbReference type="Pfam" id="PF26558">
    <property type="entry name" value="DHQS_2nd"/>
    <property type="match status" value="1"/>
</dbReference>
<feature type="domain" description="3-dehydroquinate synthase N-terminal" evidence="3">
    <location>
        <begin position="58"/>
        <end position="185"/>
    </location>
</feature>
<dbReference type="InterPro" id="IPR002812">
    <property type="entry name" value="DHQS"/>
</dbReference>
<comment type="caution">
    <text evidence="5">The sequence shown here is derived from an EMBL/GenBank/DDBJ whole genome shotgun (WGS) entry which is preliminary data.</text>
</comment>
<dbReference type="GO" id="GO:0009073">
    <property type="term" value="P:aromatic amino acid family biosynthetic process"/>
    <property type="evidence" value="ECO:0007669"/>
    <property type="project" value="UniProtKB-KW"/>
</dbReference>
<evidence type="ECO:0000259" key="3">
    <source>
        <dbReference type="Pfam" id="PF01959"/>
    </source>
</evidence>
<evidence type="ECO:0000313" key="6">
    <source>
        <dbReference type="Proteomes" id="UP000594638"/>
    </source>
</evidence>
<dbReference type="GO" id="GO:0016491">
    <property type="term" value="F:oxidoreductase activity"/>
    <property type="evidence" value="ECO:0007669"/>
    <property type="project" value="InterPro"/>
</dbReference>
<evidence type="ECO:0000256" key="2">
    <source>
        <dbReference type="ARBA" id="ARBA00023141"/>
    </source>
</evidence>
<sequence length="512" mass="56819">MAVLFPSAYSVGKWGSCRLIDYKFNSTKIKERRIRFHSSRFVSIAMCACNSSSKSLGKKVWIWTENKQVMTAAVERGWNTFIFSNYFRDLAVEWSSIALIHPLFIEEGNLIDGEQRKVANFFEISSPQQLEKLQPLKEEAENVVVDLLGWQVIPAENIVAAIQGTQKTVFAISKTSSEAQIFLEVVSYFNMIRDVLHLTIIPIALIHPLFIEEGNLIDGEQRKVANFFEISSPQQLEKLQPLKEEAENVVVDLLGWQVIPAENIVAAIQGTQKTVFAISKTSSEAQIFLEALEHGLGGVVLKTEDIKSLLELKDYLDRRNEECSLLKLTTATVTNIQMAGMGDRACVDLCSLLRPGEGLLVGSFARGLFLVHSECLESNYISSRPFRVNAGPVHAYVSVPGGKTSYLSELKAGKEVIVVDQNGMQRTAIIGRVKIETRPLILVEAKIDLDNHTTYSILLQNAETVALVSSAGGHQQTAIPVTSLKIGDEILMRLQGGARHTGIEIEEFIVEK</sequence>
<protein>
    <submittedName>
        <fullName evidence="5">3-dehydroquinate synthase II</fullName>
    </submittedName>
</protein>
<keyword evidence="2" id="KW-0057">Aromatic amino acid biosynthesis</keyword>
<reference evidence="5 6" key="1">
    <citation type="submission" date="2019-12" db="EMBL/GenBank/DDBJ databases">
        <authorList>
            <person name="Alioto T."/>
            <person name="Alioto T."/>
            <person name="Gomez Garrido J."/>
        </authorList>
    </citation>
    <scope>NUCLEOTIDE SEQUENCE [LARGE SCALE GENOMIC DNA]</scope>
</reference>
<dbReference type="EMBL" id="CACTIH010007454">
    <property type="protein sequence ID" value="CAA3013846.1"/>
    <property type="molecule type" value="Genomic_DNA"/>
</dbReference>
<gene>
    <name evidence="5" type="ORF">OLEA9_A048610</name>
</gene>
<dbReference type="AlphaFoldDB" id="A0A8S0U8C6"/>